<dbReference type="InterPro" id="IPR029071">
    <property type="entry name" value="Ubiquitin-like_domsf"/>
</dbReference>
<dbReference type="Pfam" id="PF00789">
    <property type="entry name" value="UBX"/>
    <property type="match status" value="1"/>
</dbReference>
<evidence type="ECO:0000259" key="3">
    <source>
        <dbReference type="PROSITE" id="PS50033"/>
    </source>
</evidence>
<dbReference type="GO" id="GO:0043130">
    <property type="term" value="F:ubiquitin binding"/>
    <property type="evidence" value="ECO:0007669"/>
    <property type="project" value="TreeGrafter"/>
</dbReference>
<feature type="domain" description="UBX" evidence="3">
    <location>
        <begin position="191"/>
        <end position="267"/>
    </location>
</feature>
<evidence type="ECO:0000256" key="1">
    <source>
        <dbReference type="SAM" id="MobiDB-lite"/>
    </source>
</evidence>
<name>A0A7S9VNG7_SINCO</name>
<gene>
    <name evidence="4" type="primary">Ubxd8</name>
</gene>
<dbReference type="PANTHER" id="PTHR23322">
    <property type="entry name" value="FAS-ASSOCIATED PROTEIN"/>
    <property type="match status" value="1"/>
</dbReference>
<feature type="region of interest" description="Disordered" evidence="1">
    <location>
        <begin position="136"/>
        <end position="156"/>
    </location>
</feature>
<evidence type="ECO:0000256" key="2">
    <source>
        <dbReference type="SAM" id="Phobius"/>
    </source>
</evidence>
<dbReference type="Gene3D" id="3.10.20.90">
    <property type="entry name" value="Phosphatidylinositol 3-kinase Catalytic Subunit, Chain A, domain 1"/>
    <property type="match status" value="1"/>
</dbReference>
<reference evidence="4" key="1">
    <citation type="submission" date="2020-01" db="EMBL/GenBank/DDBJ databases">
        <authorList>
            <person name="Ran Z."/>
        </authorList>
    </citation>
    <scope>NUCLEOTIDE SEQUENCE</scope>
</reference>
<sequence length="272" mass="31320">MGDTKLGWTLAFSLTTALAGAAYFKIGLDEIVWFGLTTLLRAGLLFSLVYFIVNRLYRGYIKWNASKTLPAQQYQNPSKDTKIKQSRNGIQAKYDKQAEEYKERIIDPKEEAKQKKKEEEYYKFLGPIWKGKGTMLGGEDMKQGHSSQEEDGSKAREVRKLPEHVRLHVPREEKTPAVKQRIQLPQEPSVDTPDVTLVILRSPLGMSHSRRFLNQSQLQVVFDYMTTLGFSQKKFTLSRSYPRQPLTNQSEETLIKLDFGRKIVLNIEDIET</sequence>
<feature type="transmembrane region" description="Helical" evidence="2">
    <location>
        <begin position="31"/>
        <end position="53"/>
    </location>
</feature>
<dbReference type="AlphaFoldDB" id="A0A7S9VNG7"/>
<keyword evidence="2" id="KW-1133">Transmembrane helix</keyword>
<keyword evidence="2" id="KW-0812">Transmembrane</keyword>
<feature type="compositionally biased region" description="Basic and acidic residues" evidence="1">
    <location>
        <begin position="139"/>
        <end position="156"/>
    </location>
</feature>
<dbReference type="SUPFAM" id="SSF54236">
    <property type="entry name" value="Ubiquitin-like"/>
    <property type="match status" value="1"/>
</dbReference>
<keyword evidence="2" id="KW-0472">Membrane</keyword>
<dbReference type="EMBL" id="MT013307">
    <property type="protein sequence ID" value="QPI70874.1"/>
    <property type="molecule type" value="mRNA"/>
</dbReference>
<dbReference type="PROSITE" id="PS50033">
    <property type="entry name" value="UBX"/>
    <property type="match status" value="1"/>
</dbReference>
<dbReference type="InterPro" id="IPR001012">
    <property type="entry name" value="UBX_dom"/>
</dbReference>
<accession>A0A7S9VNG7</accession>
<evidence type="ECO:0000313" key="4">
    <source>
        <dbReference type="EMBL" id="QPI70874.1"/>
    </source>
</evidence>
<organism evidence="4">
    <name type="scientific">Sinonovacula constricta</name>
    <name type="common">Razor clam</name>
    <dbReference type="NCBI Taxonomy" id="98310"/>
    <lineage>
        <taxon>Eukaryota</taxon>
        <taxon>Metazoa</taxon>
        <taxon>Spiralia</taxon>
        <taxon>Lophotrochozoa</taxon>
        <taxon>Mollusca</taxon>
        <taxon>Bivalvia</taxon>
        <taxon>Autobranchia</taxon>
        <taxon>Heteroconchia</taxon>
        <taxon>Euheterodonta</taxon>
        <taxon>Imparidentia</taxon>
        <taxon>Neoheterodontei</taxon>
        <taxon>Cardiida</taxon>
        <taxon>Tellinoidea</taxon>
        <taxon>Solecurtidae</taxon>
        <taxon>Sinonovacula</taxon>
    </lineage>
</organism>
<protein>
    <submittedName>
        <fullName evidence="4">Ubiquitin regulatory X domain containing protein</fullName>
    </submittedName>
</protein>
<dbReference type="InterPro" id="IPR050730">
    <property type="entry name" value="UBX_domain-protein"/>
</dbReference>
<proteinExistence type="evidence at transcript level"/>